<dbReference type="InterPro" id="IPR025502">
    <property type="entry name" value="TldD"/>
</dbReference>
<dbReference type="InterPro" id="IPR035068">
    <property type="entry name" value="TldD/PmbA_N"/>
</dbReference>
<dbReference type="Gene3D" id="3.30.2290.10">
    <property type="entry name" value="PmbA/TldD superfamily"/>
    <property type="match status" value="1"/>
</dbReference>
<dbReference type="InterPro" id="IPR051463">
    <property type="entry name" value="Peptidase_U62_metallo"/>
</dbReference>
<organism evidence="8 9">
    <name type="scientific">Stigmatella erecta</name>
    <dbReference type="NCBI Taxonomy" id="83460"/>
    <lineage>
        <taxon>Bacteria</taxon>
        <taxon>Pseudomonadati</taxon>
        <taxon>Myxococcota</taxon>
        <taxon>Myxococcia</taxon>
        <taxon>Myxococcales</taxon>
        <taxon>Cystobacterineae</taxon>
        <taxon>Archangiaceae</taxon>
        <taxon>Stigmatella</taxon>
    </lineage>
</organism>
<dbReference type="EMBL" id="FOIJ01000003">
    <property type="protein sequence ID" value="SET55860.1"/>
    <property type="molecule type" value="Genomic_DNA"/>
</dbReference>
<feature type="domain" description="Metalloprotease TldD/E C-terminal" evidence="6">
    <location>
        <begin position="259"/>
        <end position="490"/>
    </location>
</feature>
<comment type="similarity">
    <text evidence="1">Belongs to the peptidase U62 family.</text>
</comment>
<protein>
    <recommendedName>
        <fullName evidence="10">TldD protein</fullName>
    </recommendedName>
</protein>
<proteinExistence type="inferred from homology"/>
<feature type="domain" description="Metalloprotease TldD/E central" evidence="7">
    <location>
        <begin position="140"/>
        <end position="249"/>
    </location>
</feature>
<dbReference type="PANTHER" id="PTHR30624">
    <property type="entry name" value="UNCHARACTERIZED PROTEIN TLDD AND PMBA"/>
    <property type="match status" value="1"/>
</dbReference>
<dbReference type="SUPFAM" id="SSF111283">
    <property type="entry name" value="Putative modulator of DNA gyrase, PmbA/TldD"/>
    <property type="match status" value="1"/>
</dbReference>
<dbReference type="GO" id="GO:0008237">
    <property type="term" value="F:metallopeptidase activity"/>
    <property type="evidence" value="ECO:0007669"/>
    <property type="project" value="UniProtKB-KW"/>
</dbReference>
<dbReference type="Pfam" id="PF01523">
    <property type="entry name" value="PmbA_TldD_1st"/>
    <property type="match status" value="1"/>
</dbReference>
<dbReference type="GO" id="GO:0006508">
    <property type="term" value="P:proteolysis"/>
    <property type="evidence" value="ECO:0007669"/>
    <property type="project" value="UniProtKB-KW"/>
</dbReference>
<dbReference type="InterPro" id="IPR036059">
    <property type="entry name" value="TldD/PmbA_sf"/>
</dbReference>
<evidence type="ECO:0000259" key="7">
    <source>
        <dbReference type="Pfam" id="PF19290"/>
    </source>
</evidence>
<keyword evidence="4" id="KW-0482">Metalloprotease</keyword>
<gene>
    <name evidence="8" type="ORF">SAMN05443639_103351</name>
</gene>
<evidence type="ECO:0000313" key="8">
    <source>
        <dbReference type="EMBL" id="SET55860.1"/>
    </source>
</evidence>
<feature type="domain" description="Metalloprotease TldD/E N-terminal" evidence="5">
    <location>
        <begin position="51"/>
        <end position="115"/>
    </location>
</feature>
<accession>A0A1I0FF74</accession>
<dbReference type="Pfam" id="PF19290">
    <property type="entry name" value="PmbA_TldD_2nd"/>
    <property type="match status" value="1"/>
</dbReference>
<dbReference type="PIRSF" id="PIRSF004919">
    <property type="entry name" value="TldD"/>
    <property type="match status" value="1"/>
</dbReference>
<dbReference type="InterPro" id="IPR045569">
    <property type="entry name" value="Metalloprtase-TldD/E_C"/>
</dbReference>
<name>A0A1I0FF74_9BACT</name>
<keyword evidence="9" id="KW-1185">Reference proteome</keyword>
<dbReference type="InterPro" id="IPR045570">
    <property type="entry name" value="Metalloprtase-TldD/E_cen_dom"/>
</dbReference>
<keyword evidence="2" id="KW-0645">Protease</keyword>
<evidence type="ECO:0000256" key="1">
    <source>
        <dbReference type="ARBA" id="ARBA00005836"/>
    </source>
</evidence>
<reference evidence="9" key="1">
    <citation type="submission" date="2016-10" db="EMBL/GenBank/DDBJ databases">
        <authorList>
            <person name="Varghese N."/>
            <person name="Submissions S."/>
        </authorList>
    </citation>
    <scope>NUCLEOTIDE SEQUENCE [LARGE SCALE GENOMIC DNA]</scope>
    <source>
        <strain evidence="9">DSM 16858</strain>
    </source>
</reference>
<evidence type="ECO:0000256" key="3">
    <source>
        <dbReference type="ARBA" id="ARBA00022801"/>
    </source>
</evidence>
<dbReference type="Pfam" id="PF19289">
    <property type="entry name" value="PmbA_TldD_3rd"/>
    <property type="match status" value="1"/>
</dbReference>
<evidence type="ECO:0000259" key="5">
    <source>
        <dbReference type="Pfam" id="PF01523"/>
    </source>
</evidence>
<dbReference type="AlphaFoldDB" id="A0A1I0FF74"/>
<evidence type="ECO:0000256" key="2">
    <source>
        <dbReference type="ARBA" id="ARBA00022670"/>
    </source>
</evidence>
<evidence type="ECO:0000259" key="6">
    <source>
        <dbReference type="Pfam" id="PF19289"/>
    </source>
</evidence>
<dbReference type="GO" id="GO:0005829">
    <property type="term" value="C:cytosol"/>
    <property type="evidence" value="ECO:0007669"/>
    <property type="project" value="TreeGrafter"/>
</dbReference>
<evidence type="ECO:0000256" key="4">
    <source>
        <dbReference type="ARBA" id="ARBA00023049"/>
    </source>
</evidence>
<dbReference type="Proteomes" id="UP000199181">
    <property type="component" value="Unassembled WGS sequence"/>
</dbReference>
<keyword evidence="3" id="KW-0378">Hydrolase</keyword>
<sequence length="494" mass="52552">MPRASVLTKKRPSPALLAPLATRQKVLPPLLPQPLLERLLAVAMERGAEFAEVYVERAQSTAVILEEGRIKSGQTGLSQGVGVRVIAGPKVGYAYSDDLDEEALLRAARTAAMIAQGGGSPQSFKVSRAPAPTYYKVATPLADIEVSRKAELVLRADKAARAFDARVKQVNGSYADVTKRIAVGNTQGHYSEDTQDLCRLSIQVMAEGKNKERRTGFYGGGGRVSFNHFDTFTPESVGREAARQAIATLGSVECQAGPQTVVLAPGWSGILLHEAVGHGLEADFIRKGTSLFAGKLGEKVASDLVTVIDDGTMANNRGSINVDDEGAPGQHKVLIEKGVLKGYLYDQLNAKLMGQRSTGSGRRESFKHMPLPRMTNTYLAPGDHAPEDILKEVKRGLYCAHFGGGQVDITNGNFVFEVSEAYQIEDGKLGKPVKNAILIGVGPEALKNVSRVGNDPMPDPGLGTCGKDGQSVPVGVGLPTLRIDNMTVGGTKVA</sequence>
<dbReference type="InterPro" id="IPR002510">
    <property type="entry name" value="Metalloprtase-TldD/E_N"/>
</dbReference>
<dbReference type="PANTHER" id="PTHR30624:SF4">
    <property type="entry name" value="METALLOPROTEASE TLDD"/>
    <property type="match status" value="1"/>
</dbReference>
<evidence type="ECO:0000313" key="9">
    <source>
        <dbReference type="Proteomes" id="UP000199181"/>
    </source>
</evidence>
<evidence type="ECO:0008006" key="10">
    <source>
        <dbReference type="Google" id="ProtNLM"/>
    </source>
</evidence>
<dbReference type="RefSeq" id="WP_093517920.1">
    <property type="nucleotide sequence ID" value="NZ_FOIJ01000003.1"/>
</dbReference>